<protein>
    <submittedName>
        <fullName evidence="1">Uncharacterized protein</fullName>
    </submittedName>
</protein>
<name>A0ABD1PDC7_9LAMI</name>
<dbReference type="Proteomes" id="UP001604336">
    <property type="component" value="Unassembled WGS sequence"/>
</dbReference>
<dbReference type="EMBL" id="JBFOLK010000014">
    <property type="protein sequence ID" value="KAL2461897.1"/>
    <property type="molecule type" value="Genomic_DNA"/>
</dbReference>
<evidence type="ECO:0000313" key="2">
    <source>
        <dbReference type="Proteomes" id="UP001604336"/>
    </source>
</evidence>
<organism evidence="1 2">
    <name type="scientific">Abeliophyllum distichum</name>
    <dbReference type="NCBI Taxonomy" id="126358"/>
    <lineage>
        <taxon>Eukaryota</taxon>
        <taxon>Viridiplantae</taxon>
        <taxon>Streptophyta</taxon>
        <taxon>Embryophyta</taxon>
        <taxon>Tracheophyta</taxon>
        <taxon>Spermatophyta</taxon>
        <taxon>Magnoliopsida</taxon>
        <taxon>eudicotyledons</taxon>
        <taxon>Gunneridae</taxon>
        <taxon>Pentapetalae</taxon>
        <taxon>asterids</taxon>
        <taxon>lamiids</taxon>
        <taxon>Lamiales</taxon>
        <taxon>Oleaceae</taxon>
        <taxon>Forsythieae</taxon>
        <taxon>Abeliophyllum</taxon>
    </lineage>
</organism>
<reference evidence="2" key="1">
    <citation type="submission" date="2024-07" db="EMBL/GenBank/DDBJ databases">
        <title>Two chromosome-level genome assemblies of Korean endemic species Abeliophyllum distichum and Forsythia ovata (Oleaceae).</title>
        <authorList>
            <person name="Jang H."/>
        </authorList>
    </citation>
    <scope>NUCLEOTIDE SEQUENCE [LARGE SCALE GENOMIC DNA]</scope>
</reference>
<evidence type="ECO:0000313" key="1">
    <source>
        <dbReference type="EMBL" id="KAL2461897.1"/>
    </source>
</evidence>
<comment type="caution">
    <text evidence="1">The sequence shown here is derived from an EMBL/GenBank/DDBJ whole genome shotgun (WGS) entry which is preliminary data.</text>
</comment>
<gene>
    <name evidence="1" type="ORF">Adt_45317</name>
</gene>
<sequence>MDLDHELKTRLDKILNLKPPESQMSEVLSNENLRRVHIGSPEVMDDFDFGGVMDVAGFATDAEDPSLSLLNKKKRRADKGKVMLRQQIPHIPCHASPGIIVPMLSRSLDVLLLI</sequence>
<proteinExistence type="predicted"/>
<accession>A0ABD1PDC7</accession>
<dbReference type="AlphaFoldDB" id="A0ABD1PDC7"/>
<keyword evidence="2" id="KW-1185">Reference proteome</keyword>